<feature type="transmembrane region" description="Helical" evidence="5">
    <location>
        <begin position="236"/>
        <end position="255"/>
    </location>
</feature>
<comment type="caution">
    <text evidence="7">The sequence shown here is derived from an EMBL/GenBank/DDBJ whole genome shotgun (WGS) entry which is preliminary data.</text>
</comment>
<feature type="transmembrane region" description="Helical" evidence="5">
    <location>
        <begin position="262"/>
        <end position="280"/>
    </location>
</feature>
<keyword evidence="8" id="KW-1185">Reference proteome</keyword>
<dbReference type="Proteomes" id="UP001595974">
    <property type="component" value="Unassembled WGS sequence"/>
</dbReference>
<evidence type="ECO:0000256" key="5">
    <source>
        <dbReference type="SAM" id="Phobius"/>
    </source>
</evidence>
<gene>
    <name evidence="7" type="ORF">ACFPTN_04845</name>
</gene>
<evidence type="ECO:0000256" key="1">
    <source>
        <dbReference type="ARBA" id="ARBA00004141"/>
    </source>
</evidence>
<protein>
    <submittedName>
        <fullName evidence="7">O-antigen ligase family protein</fullName>
    </submittedName>
</protein>
<sequence>MSILHIVFTSIPYLFAMSMGVLLPFLAVMFYSHFSLGVWAIASLFLLETLFRVLPGLPLGIVLYPADFVFILVGGAAILRLLLIGCRMEGARFWLGFGVVLLLSFAMGIVRNGTAAGVDFRVYFYFWAATLYAMTFPMTGEQVSRVIGIFAKIGLVIAGIVVYRWIVEGFDITELMPEFGSWSDAGFRVVIADQTLILAQLFLFITFFAFLHPSLASIRWLAGPLLLMVVVLQHRTVWLVLIVGVWAALFIPSIAKVRSKNAMVGVLLFGLLMVPVALSGKFGAVSESVGASAYRAATLSDTAGERLYSWQSLIGKVFGGGPLTIAIGEPFGSDNTRYSGDEFSAKKISYQAHNFYVQTLLRTGVLGLGLCVVSFIWLLRNLNRLRRDVEHGELARALMVLVVTQVVFYIPYGANYLQALLFGISFAYVNHIASRGRSADIEPEVSFSRG</sequence>
<evidence type="ECO:0000313" key="8">
    <source>
        <dbReference type="Proteomes" id="UP001595974"/>
    </source>
</evidence>
<feature type="transmembrane region" description="Helical" evidence="5">
    <location>
        <begin position="61"/>
        <end position="85"/>
    </location>
</feature>
<feature type="transmembrane region" description="Helical" evidence="5">
    <location>
        <begin position="91"/>
        <end position="110"/>
    </location>
</feature>
<feature type="transmembrane region" description="Helical" evidence="5">
    <location>
        <begin position="146"/>
        <end position="166"/>
    </location>
</feature>
<reference evidence="8" key="1">
    <citation type="journal article" date="2019" name="Int. J. Syst. Evol. Microbiol.">
        <title>The Global Catalogue of Microorganisms (GCM) 10K type strain sequencing project: providing services to taxonomists for standard genome sequencing and annotation.</title>
        <authorList>
            <consortium name="The Broad Institute Genomics Platform"/>
            <consortium name="The Broad Institute Genome Sequencing Center for Infectious Disease"/>
            <person name="Wu L."/>
            <person name="Ma J."/>
        </authorList>
    </citation>
    <scope>NUCLEOTIDE SEQUENCE [LARGE SCALE GENOMIC DNA]</scope>
    <source>
        <strain evidence="8">SHR3</strain>
    </source>
</reference>
<accession>A0ABW1APA6</accession>
<dbReference type="RefSeq" id="WP_096448389.1">
    <property type="nucleotide sequence ID" value="NZ_JBHSOG010000014.1"/>
</dbReference>
<evidence type="ECO:0000256" key="4">
    <source>
        <dbReference type="ARBA" id="ARBA00023136"/>
    </source>
</evidence>
<dbReference type="EMBL" id="JBHSOG010000014">
    <property type="protein sequence ID" value="MFC5768691.1"/>
    <property type="molecule type" value="Genomic_DNA"/>
</dbReference>
<keyword evidence="2 5" id="KW-0812">Transmembrane</keyword>
<dbReference type="InterPro" id="IPR007016">
    <property type="entry name" value="O-antigen_ligase-rel_domated"/>
</dbReference>
<keyword evidence="4 5" id="KW-0472">Membrane</keyword>
<dbReference type="Pfam" id="PF04932">
    <property type="entry name" value="Wzy_C"/>
    <property type="match status" value="1"/>
</dbReference>
<name>A0ABW1APA6_9RHOO</name>
<feature type="transmembrane region" description="Helical" evidence="5">
    <location>
        <begin position="122"/>
        <end position="140"/>
    </location>
</feature>
<feature type="transmembrane region" description="Helical" evidence="5">
    <location>
        <begin position="360"/>
        <end position="382"/>
    </location>
</feature>
<evidence type="ECO:0000259" key="6">
    <source>
        <dbReference type="Pfam" id="PF04932"/>
    </source>
</evidence>
<dbReference type="GO" id="GO:0016874">
    <property type="term" value="F:ligase activity"/>
    <property type="evidence" value="ECO:0007669"/>
    <property type="project" value="UniProtKB-KW"/>
</dbReference>
<proteinExistence type="predicted"/>
<evidence type="ECO:0000313" key="7">
    <source>
        <dbReference type="EMBL" id="MFC5768691.1"/>
    </source>
</evidence>
<organism evidence="7 8">
    <name type="scientific">Thauera sinica</name>
    <dbReference type="NCBI Taxonomy" id="2665146"/>
    <lineage>
        <taxon>Bacteria</taxon>
        <taxon>Pseudomonadati</taxon>
        <taxon>Pseudomonadota</taxon>
        <taxon>Betaproteobacteria</taxon>
        <taxon>Rhodocyclales</taxon>
        <taxon>Zoogloeaceae</taxon>
        <taxon>Thauera</taxon>
    </lineage>
</organism>
<evidence type="ECO:0000256" key="3">
    <source>
        <dbReference type="ARBA" id="ARBA00022989"/>
    </source>
</evidence>
<keyword evidence="3 5" id="KW-1133">Transmembrane helix</keyword>
<comment type="subcellular location">
    <subcellularLocation>
        <location evidence="1">Membrane</location>
        <topology evidence="1">Multi-pass membrane protein</topology>
    </subcellularLocation>
</comment>
<feature type="domain" description="O-antigen ligase-related" evidence="6">
    <location>
        <begin position="225"/>
        <end position="370"/>
    </location>
</feature>
<keyword evidence="7" id="KW-0436">Ligase</keyword>
<evidence type="ECO:0000256" key="2">
    <source>
        <dbReference type="ARBA" id="ARBA00022692"/>
    </source>
</evidence>
<feature type="transmembrane region" description="Helical" evidence="5">
    <location>
        <begin position="196"/>
        <end position="216"/>
    </location>
</feature>